<name>A0ACB9LNT9_9MYRT</name>
<evidence type="ECO:0000313" key="2">
    <source>
        <dbReference type="Proteomes" id="UP001057402"/>
    </source>
</evidence>
<keyword evidence="2" id="KW-1185">Reference proteome</keyword>
<organism evidence="1 2">
    <name type="scientific">Melastoma candidum</name>
    <dbReference type="NCBI Taxonomy" id="119954"/>
    <lineage>
        <taxon>Eukaryota</taxon>
        <taxon>Viridiplantae</taxon>
        <taxon>Streptophyta</taxon>
        <taxon>Embryophyta</taxon>
        <taxon>Tracheophyta</taxon>
        <taxon>Spermatophyta</taxon>
        <taxon>Magnoliopsida</taxon>
        <taxon>eudicotyledons</taxon>
        <taxon>Gunneridae</taxon>
        <taxon>Pentapetalae</taxon>
        <taxon>rosids</taxon>
        <taxon>malvids</taxon>
        <taxon>Myrtales</taxon>
        <taxon>Melastomataceae</taxon>
        <taxon>Melastomatoideae</taxon>
        <taxon>Melastomateae</taxon>
        <taxon>Melastoma</taxon>
    </lineage>
</organism>
<dbReference type="Proteomes" id="UP001057402">
    <property type="component" value="Chromosome 11"/>
</dbReference>
<comment type="caution">
    <text evidence="1">The sequence shown here is derived from an EMBL/GenBank/DDBJ whole genome shotgun (WGS) entry which is preliminary data.</text>
</comment>
<gene>
    <name evidence="1" type="ORF">MLD38_037810</name>
</gene>
<dbReference type="EMBL" id="CM042890">
    <property type="protein sequence ID" value="KAI4313031.1"/>
    <property type="molecule type" value="Genomic_DNA"/>
</dbReference>
<proteinExistence type="predicted"/>
<evidence type="ECO:0000313" key="1">
    <source>
        <dbReference type="EMBL" id="KAI4313031.1"/>
    </source>
</evidence>
<reference evidence="2" key="1">
    <citation type="journal article" date="2023" name="Front. Plant Sci.">
        <title>Chromosomal-level genome assembly of Melastoma candidum provides insights into trichome evolution.</title>
        <authorList>
            <person name="Zhong Y."/>
            <person name="Wu W."/>
            <person name="Sun C."/>
            <person name="Zou P."/>
            <person name="Liu Y."/>
            <person name="Dai S."/>
            <person name="Zhou R."/>
        </authorList>
    </citation>
    <scope>NUCLEOTIDE SEQUENCE [LARGE SCALE GENOMIC DNA]</scope>
</reference>
<protein>
    <submittedName>
        <fullName evidence="1">Uncharacterized protein</fullName>
    </submittedName>
</protein>
<sequence>MLQILVMGSVGAAMDEDEMRFSALELLQLFCIFCLSSLFCHAIFHLLLFMFCTLRNEANAVWSIVTKALQILELNQLPSEKLMGIESHPQAVLSRLDLQVGNVQMVGIWGMGGVGKTTVAQAVYNRVASQFEHCCFLNDVRETCEKSSLSGLVQVQQKLLSQLTLKYKLEIGMVDQGINIIKRKVHNKKVLIVLDDVDHPKQLDALAEKCNWFGPGSRIIIMTRDGRLLISQGIEKVYNVHELTNEHALQLFHLTAFHGASPNKERQQLMFEVVEYAKGLPLVIKILGSHLFRRTIPEWKSLLEKLKMAPDGEVFDKLKVSFDGLDDSQKSIFLDVACFFKGERRDHIEDLLQSCGVSPNLDITVLVEKSLIFIEKGRLEMHDMVQDMGREIVQRESTVPGERSRLWSSDNVLWVLEEGTGTKKVRGVKLSLYEPKEVCIKAQALTNMRELKFLIARIASSSGAPIHLPNGLRWLEWCGYSSSRVPFGWKELVKLRLSRSNIKPAGDELKF</sequence>
<accession>A0ACB9LNT9</accession>